<keyword evidence="1" id="KW-0472">Membrane</keyword>
<evidence type="ECO:0000313" key="3">
    <source>
        <dbReference type="EMBL" id="CAF4113707.1"/>
    </source>
</evidence>
<organism evidence="3 4">
    <name type="scientific">Rotaria sordida</name>
    <dbReference type="NCBI Taxonomy" id="392033"/>
    <lineage>
        <taxon>Eukaryota</taxon>
        <taxon>Metazoa</taxon>
        <taxon>Spiralia</taxon>
        <taxon>Gnathifera</taxon>
        <taxon>Rotifera</taxon>
        <taxon>Eurotatoria</taxon>
        <taxon>Bdelloidea</taxon>
        <taxon>Philodinida</taxon>
        <taxon>Philodinidae</taxon>
        <taxon>Rotaria</taxon>
    </lineage>
</organism>
<protein>
    <submittedName>
        <fullName evidence="3">Uncharacterized protein</fullName>
    </submittedName>
</protein>
<comment type="caution">
    <text evidence="3">The sequence shown here is derived from an EMBL/GenBank/DDBJ whole genome shotgun (WGS) entry which is preliminary data.</text>
</comment>
<accession>A0A819VSM3</accession>
<keyword evidence="1" id="KW-1133">Transmembrane helix</keyword>
<keyword evidence="1" id="KW-0812">Transmembrane</keyword>
<dbReference type="EMBL" id="CAJOBE010010656">
    <property type="protein sequence ID" value="CAF4113707.1"/>
    <property type="molecule type" value="Genomic_DNA"/>
</dbReference>
<dbReference type="AlphaFoldDB" id="A0A819VSM3"/>
<dbReference type="Proteomes" id="UP000663889">
    <property type="component" value="Unassembled WGS sequence"/>
</dbReference>
<evidence type="ECO:0000256" key="1">
    <source>
        <dbReference type="SAM" id="Phobius"/>
    </source>
</evidence>
<name>A0A819VSM3_9BILA</name>
<proteinExistence type="predicted"/>
<gene>
    <name evidence="3" type="ORF">FNK824_LOCUS31976</name>
    <name evidence="2" type="ORF">SEV965_LOCUS18037</name>
</gene>
<evidence type="ECO:0000313" key="4">
    <source>
        <dbReference type="Proteomes" id="UP000663874"/>
    </source>
</evidence>
<evidence type="ECO:0000313" key="2">
    <source>
        <dbReference type="EMBL" id="CAF1143073.1"/>
    </source>
</evidence>
<dbReference type="Proteomes" id="UP000663874">
    <property type="component" value="Unassembled WGS sequence"/>
</dbReference>
<reference evidence="3" key="1">
    <citation type="submission" date="2021-02" db="EMBL/GenBank/DDBJ databases">
        <authorList>
            <person name="Nowell W R."/>
        </authorList>
    </citation>
    <scope>NUCLEOTIDE SEQUENCE</scope>
</reference>
<feature type="transmembrane region" description="Helical" evidence="1">
    <location>
        <begin position="25"/>
        <end position="49"/>
    </location>
</feature>
<dbReference type="EMBL" id="CAJNOU010001058">
    <property type="protein sequence ID" value="CAF1143073.1"/>
    <property type="molecule type" value="Genomic_DNA"/>
</dbReference>
<sequence length="394" mass="45786">MQQNIDSNTHKNGQLYCRRIFGRRYFFLTKLFIIGFLITIFYTGFLSLLTGKYTEISNVKSYVPITIKSPNSSKVNTLSPLEVKLLHLSKVKQLNSSEEKQSYTYEDFIQWNRSLCSIQSDHRGPNQKVISISVYGSSSNYTDNAMFEWETSIFSFLIPLANEVKLLLPSWIIRLYIDFTGSTKSQQNFLYNFSNIDICDIHNISMFGSSLVSYLPGRMWRFLPVFDPFVDYFLSRDLDSPIMKRDTETIDMWLSDNERKYIFHIARDNKYHDIPILAGLWGASPGRARHYLYHIFQPMLVPSIARQYKGAGDQQFLSDNIWPYVKKYSLIFDSYSCERFGGQPFLSQRPVGDNCFLGCIRTCCVNTTFHGSQNPNNTCPPACRPKDHQDWIYC</sequence>